<dbReference type="EMBL" id="MNPL01001197">
    <property type="protein sequence ID" value="OQR79361.1"/>
    <property type="molecule type" value="Genomic_DNA"/>
</dbReference>
<reference evidence="2 3" key="1">
    <citation type="journal article" date="2017" name="Gigascience">
        <title>Draft genome of the honey bee ectoparasitic mite, Tropilaelaps mercedesae, is shaped by the parasitic life history.</title>
        <authorList>
            <person name="Dong X."/>
            <person name="Armstrong S.D."/>
            <person name="Xia D."/>
            <person name="Makepeace B.L."/>
            <person name="Darby A.C."/>
            <person name="Kadowaki T."/>
        </authorList>
    </citation>
    <scope>NUCLEOTIDE SEQUENCE [LARGE SCALE GENOMIC DNA]</scope>
    <source>
        <strain evidence="2">Wuxi-XJTLU</strain>
    </source>
</reference>
<proteinExistence type="predicted"/>
<organism evidence="2 3">
    <name type="scientific">Tropilaelaps mercedesae</name>
    <dbReference type="NCBI Taxonomy" id="418985"/>
    <lineage>
        <taxon>Eukaryota</taxon>
        <taxon>Metazoa</taxon>
        <taxon>Ecdysozoa</taxon>
        <taxon>Arthropoda</taxon>
        <taxon>Chelicerata</taxon>
        <taxon>Arachnida</taxon>
        <taxon>Acari</taxon>
        <taxon>Parasitiformes</taxon>
        <taxon>Mesostigmata</taxon>
        <taxon>Gamasina</taxon>
        <taxon>Dermanyssoidea</taxon>
        <taxon>Laelapidae</taxon>
        <taxon>Tropilaelaps</taxon>
    </lineage>
</organism>
<feature type="non-terminal residue" evidence="2">
    <location>
        <position position="1"/>
    </location>
</feature>
<keyword evidence="3" id="KW-1185">Reference proteome</keyword>
<dbReference type="OrthoDB" id="6618101at2759"/>
<evidence type="ECO:0000313" key="3">
    <source>
        <dbReference type="Proteomes" id="UP000192247"/>
    </source>
</evidence>
<comment type="caution">
    <text evidence="2">The sequence shown here is derived from an EMBL/GenBank/DDBJ whole genome shotgun (WGS) entry which is preliminary data.</text>
</comment>
<dbReference type="AlphaFoldDB" id="A0A1V9Y0W6"/>
<feature type="compositionally biased region" description="Basic and acidic residues" evidence="1">
    <location>
        <begin position="1"/>
        <end position="24"/>
    </location>
</feature>
<feature type="region of interest" description="Disordered" evidence="1">
    <location>
        <begin position="1"/>
        <end position="64"/>
    </location>
</feature>
<sequence>AIKEGRPFDSIENEKLPAGKEENRNTLTTRTSTITENTSSIQPKIGSAKNGSAKGIGTKKDPKPGVVEVQRAIVAPPSEAQQAEPVIIKKKSKCNCCVIQ</sequence>
<feature type="compositionally biased region" description="Low complexity" evidence="1">
    <location>
        <begin position="25"/>
        <end position="41"/>
    </location>
</feature>
<name>A0A1V9Y0W6_9ACAR</name>
<evidence type="ECO:0000313" key="2">
    <source>
        <dbReference type="EMBL" id="OQR79361.1"/>
    </source>
</evidence>
<protein>
    <submittedName>
        <fullName evidence="2">Uncharacterized protein</fullName>
    </submittedName>
</protein>
<accession>A0A1V9Y0W6</accession>
<dbReference type="Proteomes" id="UP000192247">
    <property type="component" value="Unassembled WGS sequence"/>
</dbReference>
<dbReference type="InParanoid" id="A0A1V9Y0W6"/>
<evidence type="ECO:0000256" key="1">
    <source>
        <dbReference type="SAM" id="MobiDB-lite"/>
    </source>
</evidence>
<gene>
    <name evidence="2" type="ORF">BIW11_05789</name>
</gene>